<sequence>MSCTYPYRPLDGATQEIRLLNILPGADCEAIRCNLVHFQCQQHAGNYRYVALSYCWGDTSNSKSIFVDGYCVSVAENLWAALHEFRRRGCDVIWVDALCINQGDNDEKGRQILRMGDIYKYSQKTISWLGPDERGQAESAYNCMNKIFYQREDDHKAHFKTLRMSRKRRQHNWRASIAPFLASPYWRRTWIIQELSLSNAVCIWWGKHTVSLEVLSACIKRLFEEYSAFRDLSGLPEIKCILRIRELTEEVRKSGTKKSKLSLHKALCLSSLSLTTEPLDKIFAVLGLCHDGPDLVPHPSYNQTLDNLLRDLTISTLLHYKNRKGRMDCICVGNPKLERRPELQSWVIDWASTWQSQGANQLLYDQYKACGSSFSKPKLSPDRLTLSIRGYVFDTIQSLSETYCGGSHNHRTSFLNVQQEKEAEFTIGHNVYGTEADLYNAIWYSILDQSPEKPSSASIESVPAYFSFQRLWSKPGQSLLAKRSAKIQSRVCATGRYLIYGRPLAQWAQYQDPSKSPPRKLKLPRKDILYHGAPATVDDVLASFINSLALFRLYRRIVVTSMGYLGRAHMHSCVGDLVCLLEGGTVPVILRPCDGGYRLVGEAYIHGIMKGEFWNDQHQTAMQAFDLK</sequence>
<dbReference type="PANTHER" id="PTHR24148:SF73">
    <property type="entry name" value="HET DOMAIN PROTEIN (AFU_ORTHOLOGUE AFUA_8G01020)"/>
    <property type="match status" value="1"/>
</dbReference>
<organism evidence="2 3">
    <name type="scientific">Phialocephala subalpina</name>
    <dbReference type="NCBI Taxonomy" id="576137"/>
    <lineage>
        <taxon>Eukaryota</taxon>
        <taxon>Fungi</taxon>
        <taxon>Dikarya</taxon>
        <taxon>Ascomycota</taxon>
        <taxon>Pezizomycotina</taxon>
        <taxon>Leotiomycetes</taxon>
        <taxon>Helotiales</taxon>
        <taxon>Mollisiaceae</taxon>
        <taxon>Phialocephala</taxon>
        <taxon>Phialocephala fortinii species complex</taxon>
    </lineage>
</organism>
<dbReference type="OrthoDB" id="265717at2759"/>
<keyword evidence="3" id="KW-1185">Reference proteome</keyword>
<dbReference type="AlphaFoldDB" id="A0A1L7WYT9"/>
<dbReference type="EMBL" id="FJOG01000011">
    <property type="protein sequence ID" value="CZR57926.1"/>
    <property type="molecule type" value="Genomic_DNA"/>
</dbReference>
<dbReference type="InterPro" id="IPR052895">
    <property type="entry name" value="HetReg/Transcr_Mod"/>
</dbReference>
<proteinExistence type="predicted"/>
<dbReference type="PANTHER" id="PTHR24148">
    <property type="entry name" value="ANKYRIN REPEAT DOMAIN-CONTAINING PROTEIN 39 HOMOLOG-RELATED"/>
    <property type="match status" value="1"/>
</dbReference>
<dbReference type="Proteomes" id="UP000184330">
    <property type="component" value="Unassembled WGS sequence"/>
</dbReference>
<gene>
    <name evidence="2" type="ORF">PAC_07816</name>
</gene>
<dbReference type="Pfam" id="PF06985">
    <property type="entry name" value="HET"/>
    <property type="match status" value="1"/>
</dbReference>
<accession>A0A1L7WYT9</accession>
<reference evidence="2 3" key="1">
    <citation type="submission" date="2016-03" db="EMBL/GenBank/DDBJ databases">
        <authorList>
            <person name="Ploux O."/>
        </authorList>
    </citation>
    <scope>NUCLEOTIDE SEQUENCE [LARGE SCALE GENOMIC DNA]</scope>
    <source>
        <strain evidence="2 3">UAMH 11012</strain>
    </source>
</reference>
<name>A0A1L7WYT9_9HELO</name>
<evidence type="ECO:0000259" key="1">
    <source>
        <dbReference type="Pfam" id="PF06985"/>
    </source>
</evidence>
<dbReference type="InterPro" id="IPR010730">
    <property type="entry name" value="HET"/>
</dbReference>
<dbReference type="Pfam" id="PF26639">
    <property type="entry name" value="Het-6_barrel"/>
    <property type="match status" value="1"/>
</dbReference>
<protein>
    <recommendedName>
        <fullName evidence="1">Heterokaryon incompatibility domain-containing protein</fullName>
    </recommendedName>
</protein>
<feature type="domain" description="Heterokaryon incompatibility" evidence="1">
    <location>
        <begin position="49"/>
        <end position="194"/>
    </location>
</feature>
<evidence type="ECO:0000313" key="2">
    <source>
        <dbReference type="EMBL" id="CZR57926.1"/>
    </source>
</evidence>
<evidence type="ECO:0000313" key="3">
    <source>
        <dbReference type="Proteomes" id="UP000184330"/>
    </source>
</evidence>